<feature type="transmembrane region" description="Helical" evidence="7">
    <location>
        <begin position="150"/>
        <end position="169"/>
    </location>
</feature>
<evidence type="ECO:0000256" key="1">
    <source>
        <dbReference type="ARBA" id="ARBA00004651"/>
    </source>
</evidence>
<protein>
    <submittedName>
        <fullName evidence="8">Lipopolysaccharide biosynthesis protein</fullName>
    </submittedName>
</protein>
<name>A0A415QS35_9BACT</name>
<reference evidence="8 9" key="1">
    <citation type="submission" date="2018-08" db="EMBL/GenBank/DDBJ databases">
        <title>A genome reference for cultivated species of the human gut microbiota.</title>
        <authorList>
            <person name="Zou Y."/>
            <person name="Xue W."/>
            <person name="Luo G."/>
        </authorList>
    </citation>
    <scope>NUCLEOTIDE SEQUENCE [LARGE SCALE GENOMIC DNA]</scope>
    <source>
        <strain evidence="8 9">AF34-33</strain>
    </source>
</reference>
<evidence type="ECO:0000313" key="8">
    <source>
        <dbReference type="EMBL" id="RHM47658.1"/>
    </source>
</evidence>
<dbReference type="Proteomes" id="UP000286038">
    <property type="component" value="Unassembled WGS sequence"/>
</dbReference>
<feature type="transmembrane region" description="Helical" evidence="7">
    <location>
        <begin position="385"/>
        <end position="404"/>
    </location>
</feature>
<keyword evidence="5 7" id="KW-1133">Transmembrane helix</keyword>
<sequence>MVKIRRKIGVSAAVKYSGGVEIYRLSTGFLLNFLLAYLFTKEDFGLIAILLVIGEIFFSISNMGMGEALIQRSYLNRRYLNAAFWGNFVIAFVGFFILIFCAPYIASFFNSERMVWPLRGYACIFLIRILGIVPNAWCEKNFRFDIIAKLSFIAITLRIVIVLLCAWKGLGINSIVFGDLIYHIIISLGIYLFVTFRPRLKYFNFQSFTELFQFGNKLLIANLFAITSQKADVFIIGKFVSTIKLGVYSFAYMLTITIPSLVNNIVQKVFFPRFSLIKDDKKILCQEYLKITEFIAYVSLPVSVGIWCVVDIFLTIFYGNKWDEAVYLIKILCFYSITNSLGGVLWGQVLKALGMSSLVLKMTFLQVIALILTVSIGVVCNGIVGVAYAMVGYGIIFRFVYQAIVNKKISMRMIEYLRSIYTPIWVNIVLGSILYIQKNVLWNFIDNQFMILLILVILGICQYIMILFLVNRGLLIQVSKFIFKR</sequence>
<gene>
    <name evidence="8" type="ORF">DWZ68_01440</name>
</gene>
<proteinExistence type="inferred from homology"/>
<dbReference type="Pfam" id="PF13440">
    <property type="entry name" value="Polysacc_synt_3"/>
    <property type="match status" value="1"/>
</dbReference>
<dbReference type="CDD" id="cd13127">
    <property type="entry name" value="MATE_tuaB_like"/>
    <property type="match status" value="1"/>
</dbReference>
<feature type="transmembrane region" description="Helical" evidence="7">
    <location>
        <begin position="118"/>
        <end position="138"/>
    </location>
</feature>
<evidence type="ECO:0000256" key="4">
    <source>
        <dbReference type="ARBA" id="ARBA00022692"/>
    </source>
</evidence>
<feature type="transmembrane region" description="Helical" evidence="7">
    <location>
        <begin position="294"/>
        <end position="319"/>
    </location>
</feature>
<evidence type="ECO:0000256" key="7">
    <source>
        <dbReference type="SAM" id="Phobius"/>
    </source>
</evidence>
<evidence type="ECO:0000256" key="5">
    <source>
        <dbReference type="ARBA" id="ARBA00022989"/>
    </source>
</evidence>
<comment type="similarity">
    <text evidence="2">Belongs to the polysaccharide synthase family.</text>
</comment>
<evidence type="ECO:0000256" key="3">
    <source>
        <dbReference type="ARBA" id="ARBA00022475"/>
    </source>
</evidence>
<dbReference type="PANTHER" id="PTHR30250:SF10">
    <property type="entry name" value="LIPOPOLYSACCHARIDE BIOSYNTHESIS PROTEIN WZXC"/>
    <property type="match status" value="1"/>
</dbReference>
<accession>A0A415QS35</accession>
<feature type="transmembrane region" description="Helical" evidence="7">
    <location>
        <begin position="175"/>
        <end position="194"/>
    </location>
</feature>
<feature type="transmembrane region" description="Helical" evidence="7">
    <location>
        <begin position="449"/>
        <end position="470"/>
    </location>
</feature>
<comment type="subcellular location">
    <subcellularLocation>
        <location evidence="1">Cell membrane</location>
        <topology evidence="1">Multi-pass membrane protein</topology>
    </subcellularLocation>
</comment>
<feature type="transmembrane region" description="Helical" evidence="7">
    <location>
        <begin position="416"/>
        <end position="437"/>
    </location>
</feature>
<evidence type="ECO:0000256" key="6">
    <source>
        <dbReference type="ARBA" id="ARBA00023136"/>
    </source>
</evidence>
<dbReference type="AlphaFoldDB" id="A0A415QS35"/>
<feature type="transmembrane region" description="Helical" evidence="7">
    <location>
        <begin position="46"/>
        <end position="70"/>
    </location>
</feature>
<dbReference type="InterPro" id="IPR050833">
    <property type="entry name" value="Poly_Biosynth_Transport"/>
</dbReference>
<feature type="transmembrane region" description="Helical" evidence="7">
    <location>
        <begin position="325"/>
        <end position="346"/>
    </location>
</feature>
<organism evidence="8 9">
    <name type="scientific">Butyricimonas virosa</name>
    <dbReference type="NCBI Taxonomy" id="544645"/>
    <lineage>
        <taxon>Bacteria</taxon>
        <taxon>Pseudomonadati</taxon>
        <taxon>Bacteroidota</taxon>
        <taxon>Bacteroidia</taxon>
        <taxon>Bacteroidales</taxon>
        <taxon>Odoribacteraceae</taxon>
        <taxon>Butyricimonas</taxon>
    </lineage>
</organism>
<keyword evidence="6 7" id="KW-0472">Membrane</keyword>
<evidence type="ECO:0000256" key="2">
    <source>
        <dbReference type="ARBA" id="ARBA00007430"/>
    </source>
</evidence>
<dbReference type="PANTHER" id="PTHR30250">
    <property type="entry name" value="PST FAMILY PREDICTED COLANIC ACID TRANSPORTER"/>
    <property type="match status" value="1"/>
</dbReference>
<feature type="transmembrane region" description="Helical" evidence="7">
    <location>
        <begin position="82"/>
        <end position="106"/>
    </location>
</feature>
<keyword evidence="4 7" id="KW-0812">Transmembrane</keyword>
<dbReference type="EMBL" id="QRPV01000001">
    <property type="protein sequence ID" value="RHM47658.1"/>
    <property type="molecule type" value="Genomic_DNA"/>
</dbReference>
<dbReference type="GO" id="GO:0005886">
    <property type="term" value="C:plasma membrane"/>
    <property type="evidence" value="ECO:0007669"/>
    <property type="project" value="UniProtKB-SubCell"/>
</dbReference>
<comment type="caution">
    <text evidence="8">The sequence shown here is derived from an EMBL/GenBank/DDBJ whole genome shotgun (WGS) entry which is preliminary data.</text>
</comment>
<keyword evidence="3" id="KW-1003">Cell membrane</keyword>
<evidence type="ECO:0000313" key="9">
    <source>
        <dbReference type="Proteomes" id="UP000286038"/>
    </source>
</evidence>
<feature type="transmembrane region" description="Helical" evidence="7">
    <location>
        <begin position="21"/>
        <end position="40"/>
    </location>
</feature>